<dbReference type="EMBL" id="LR797450">
    <property type="protein sequence ID" value="CAB4217918.1"/>
    <property type="molecule type" value="Genomic_DNA"/>
</dbReference>
<dbReference type="EMBL" id="LR797075">
    <property type="protein sequence ID" value="CAB4185061.1"/>
    <property type="molecule type" value="Genomic_DNA"/>
</dbReference>
<dbReference type="SUPFAM" id="SSF50199">
    <property type="entry name" value="Staphylococcal nuclease"/>
    <property type="match status" value="1"/>
</dbReference>
<dbReference type="SMART" id="SM00318">
    <property type="entry name" value="SNc"/>
    <property type="match status" value="1"/>
</dbReference>
<accession>A0A6J5RFZ7</accession>
<dbReference type="PROSITE" id="PS50830">
    <property type="entry name" value="TNASE_3"/>
    <property type="match status" value="1"/>
</dbReference>
<dbReference type="InterPro" id="IPR035437">
    <property type="entry name" value="SNase_OB-fold_sf"/>
</dbReference>
<dbReference type="Pfam" id="PF00565">
    <property type="entry name" value="SNase"/>
    <property type="match status" value="1"/>
</dbReference>
<evidence type="ECO:0000313" key="5">
    <source>
        <dbReference type="EMBL" id="CAB5231114.1"/>
    </source>
</evidence>
<evidence type="ECO:0000313" key="4">
    <source>
        <dbReference type="EMBL" id="CAB4217918.1"/>
    </source>
</evidence>
<dbReference type="EMBL" id="LR798430">
    <property type="protein sequence ID" value="CAB5231114.1"/>
    <property type="molecule type" value="Genomic_DNA"/>
</dbReference>
<dbReference type="EMBL" id="LR797197">
    <property type="protein sequence ID" value="CAB4193376.1"/>
    <property type="molecule type" value="Genomic_DNA"/>
</dbReference>
<proteinExistence type="predicted"/>
<protein>
    <submittedName>
        <fullName evidence="3">COG1525 Micrococcal nuclease (Thermonuclease) homologs</fullName>
    </submittedName>
</protein>
<gene>
    <name evidence="2" type="ORF">UFOVP1127_6</name>
    <name evidence="3" type="ORF">UFOVP1242_68</name>
    <name evidence="4" type="ORF">UFOVP1492_128</name>
    <name evidence="5" type="ORF">UFOVP1580_21</name>
</gene>
<evidence type="ECO:0000313" key="3">
    <source>
        <dbReference type="EMBL" id="CAB4193376.1"/>
    </source>
</evidence>
<dbReference type="Gene3D" id="2.40.50.90">
    <property type="match status" value="1"/>
</dbReference>
<organism evidence="3">
    <name type="scientific">uncultured Caudovirales phage</name>
    <dbReference type="NCBI Taxonomy" id="2100421"/>
    <lineage>
        <taxon>Viruses</taxon>
        <taxon>Duplodnaviria</taxon>
        <taxon>Heunggongvirae</taxon>
        <taxon>Uroviricota</taxon>
        <taxon>Caudoviricetes</taxon>
        <taxon>Peduoviridae</taxon>
        <taxon>Maltschvirus</taxon>
        <taxon>Maltschvirus maltsch</taxon>
    </lineage>
</organism>
<dbReference type="InterPro" id="IPR016071">
    <property type="entry name" value="Staphylococal_nuclease_OB-fold"/>
</dbReference>
<reference evidence="3" key="1">
    <citation type="submission" date="2020-05" db="EMBL/GenBank/DDBJ databases">
        <authorList>
            <person name="Chiriac C."/>
            <person name="Salcher M."/>
            <person name="Ghai R."/>
            <person name="Kavagutti S V."/>
        </authorList>
    </citation>
    <scope>NUCLEOTIDE SEQUENCE</scope>
</reference>
<evidence type="ECO:0000313" key="2">
    <source>
        <dbReference type="EMBL" id="CAB4185061.1"/>
    </source>
</evidence>
<feature type="domain" description="TNase-like" evidence="1">
    <location>
        <begin position="36"/>
        <end position="176"/>
    </location>
</feature>
<evidence type="ECO:0000259" key="1">
    <source>
        <dbReference type="PROSITE" id="PS50830"/>
    </source>
</evidence>
<sequence>MSKYIFTFLLAVLLSSFMVQTEAPPLKEITAVQPLNLVRALVIKVTDADGCWVLLPDGRKKKYRFCGIDAPETKNGIICAAQPHSYVSRDSVRALILNQYILLDTLPQGKVARSYDRTIADIYSADSIPIFLNHYIVSKGWAWGLQNDKRINPVLNTILLEASAKAQADRIGLFGVYLPSGKYLKPVLPYTWRKNHRCSDLPKTGAGT</sequence>
<name>A0A6J5RFZ7_9CAUD</name>